<dbReference type="Pfam" id="PF00563">
    <property type="entry name" value="EAL"/>
    <property type="match status" value="1"/>
</dbReference>
<evidence type="ECO:0000313" key="2">
    <source>
        <dbReference type="EMBL" id="GAE30510.1"/>
    </source>
</evidence>
<dbReference type="SMART" id="SM00052">
    <property type="entry name" value="EAL"/>
    <property type="match status" value="1"/>
</dbReference>
<dbReference type="InterPro" id="IPR001633">
    <property type="entry name" value="EAL_dom"/>
</dbReference>
<reference evidence="2" key="1">
    <citation type="journal article" date="2014" name="Genome Announc.">
        <title>Draft Genome Sequences of Three Alkaliphilic Bacillus Strains, Bacillus wakoensis JCM 9140T, Bacillus akibai JCM 9157T, and Bacillus hemicellulosilyticus JCM 9152T.</title>
        <authorList>
            <person name="Yuki M."/>
            <person name="Oshima K."/>
            <person name="Suda W."/>
            <person name="Oshida Y."/>
            <person name="Kitamura K."/>
            <person name="Iida T."/>
            <person name="Hattori M."/>
            <person name="Ohkuma M."/>
        </authorList>
    </citation>
    <scope>NUCLEOTIDE SEQUENCE [LARGE SCALE GENOMIC DNA]</scope>
    <source>
        <strain evidence="2">JCM 9152</strain>
    </source>
</reference>
<gene>
    <name evidence="2" type="ORF">JCM9152_1918</name>
</gene>
<accession>W4QEK7</accession>
<dbReference type="OrthoDB" id="581425at2"/>
<organism evidence="2 3">
    <name type="scientific">Halalkalibacter hemicellulosilyticusJCM 9152</name>
    <dbReference type="NCBI Taxonomy" id="1236971"/>
    <lineage>
        <taxon>Bacteria</taxon>
        <taxon>Bacillati</taxon>
        <taxon>Bacillota</taxon>
        <taxon>Bacilli</taxon>
        <taxon>Bacillales</taxon>
        <taxon>Bacillaceae</taxon>
        <taxon>Halalkalibacter</taxon>
    </lineage>
</organism>
<dbReference type="InterPro" id="IPR035919">
    <property type="entry name" value="EAL_sf"/>
</dbReference>
<evidence type="ECO:0000259" key="1">
    <source>
        <dbReference type="PROSITE" id="PS50883"/>
    </source>
</evidence>
<dbReference type="GO" id="GO:0071111">
    <property type="term" value="F:cyclic-guanylate-specific phosphodiesterase activity"/>
    <property type="evidence" value="ECO:0007669"/>
    <property type="project" value="InterPro"/>
</dbReference>
<feature type="domain" description="EAL" evidence="1">
    <location>
        <begin position="1"/>
        <end position="239"/>
    </location>
</feature>
<dbReference type="InterPro" id="IPR050706">
    <property type="entry name" value="Cyclic-di-GMP_PDE-like"/>
</dbReference>
<dbReference type="RefSeq" id="WP_052015787.1">
    <property type="nucleotide sequence ID" value="NZ_BAUU01000012.1"/>
</dbReference>
<evidence type="ECO:0000313" key="3">
    <source>
        <dbReference type="Proteomes" id="UP000018895"/>
    </source>
</evidence>
<dbReference type="PANTHER" id="PTHR33121">
    <property type="entry name" value="CYCLIC DI-GMP PHOSPHODIESTERASE PDEF"/>
    <property type="match status" value="1"/>
</dbReference>
<dbReference type="Gene3D" id="3.20.20.450">
    <property type="entry name" value="EAL domain"/>
    <property type="match status" value="1"/>
</dbReference>
<dbReference type="AlphaFoldDB" id="W4QEK7"/>
<dbReference type="STRING" id="1236971.JCM9152_1918"/>
<keyword evidence="3" id="KW-1185">Reference proteome</keyword>
<proteinExistence type="predicted"/>
<dbReference type="SUPFAM" id="SSF141868">
    <property type="entry name" value="EAL domain-like"/>
    <property type="match status" value="1"/>
</dbReference>
<dbReference type="Proteomes" id="UP000018895">
    <property type="component" value="Unassembled WGS sequence"/>
</dbReference>
<dbReference type="PROSITE" id="PS50883">
    <property type="entry name" value="EAL"/>
    <property type="match status" value="1"/>
</dbReference>
<protein>
    <recommendedName>
        <fullName evidence="1">EAL domain-containing protein</fullName>
    </recommendedName>
</protein>
<dbReference type="CDD" id="cd01948">
    <property type="entry name" value="EAL"/>
    <property type="match status" value="1"/>
</dbReference>
<dbReference type="PANTHER" id="PTHR33121:SF76">
    <property type="entry name" value="SIGNALING PROTEIN"/>
    <property type="match status" value="1"/>
</dbReference>
<comment type="caution">
    <text evidence="2">The sequence shown here is derived from an EMBL/GenBank/DDBJ whole genome shotgun (WGS) entry which is preliminary data.</text>
</comment>
<name>W4QEK7_9BACI</name>
<sequence length="239" mass="27368">MSIKNSINEGKFFHHYQPILSLKCGERLGYEVLLRSEHYTNPEIIFKEAIEEKVLYELDSHSLYKGISTFVAEGFVRGEGKLFLNVLPSTILNPEFLSFISQSVEEKLLDRQDIVLEISETEIIEQLEEFMEKIVELKKAGFTIAIDDIGNGYSNLKTIIELNPNFLKLDRYFSKNLSLSTQKQTIITFLLAYCNQQESQLILEGIENKEDMEIAKSLDVPIAQGYYLGKPSLLKRGSK</sequence>
<dbReference type="EMBL" id="BAUU01000012">
    <property type="protein sequence ID" value="GAE30510.1"/>
    <property type="molecule type" value="Genomic_DNA"/>
</dbReference>